<dbReference type="GO" id="GO:0019888">
    <property type="term" value="F:protein phosphatase regulator activity"/>
    <property type="evidence" value="ECO:0007669"/>
    <property type="project" value="TreeGrafter"/>
</dbReference>
<sequence>MDIDVVVEEVTSLDPELLQLPEVSPAAIKTSPLIAEDLFSQWLSLPETGRLVKSLIDDAKEGASLNAFGNSLNVNAAGSTSLPSMFPAGSAPPLSPRSSSGSPRISKQRTSPSLGSPLKLISEPVREIIPQVQLTSDSYLDVIIDEFYFQNGRPPPVELKEQCLSRIDDYFSNHMDGLQVHEFRSVTKEICKLPSFFSSTLFRKIDTNCTGIVTRDSKQEEVRLENYLHRLESRAWRRYARSKVASELQRRMDLFVEESETVWLEDGEENVPQMLAEELEFLVAELFSFLLLFSDRFEL</sequence>
<accession>A0A2N9ECS5</accession>
<dbReference type="Gene3D" id="1.10.238.230">
    <property type="match status" value="1"/>
</dbReference>
<dbReference type="EMBL" id="OIVN01000236">
    <property type="protein sequence ID" value="SPC76827.1"/>
    <property type="molecule type" value="Genomic_DNA"/>
</dbReference>
<dbReference type="AlphaFoldDB" id="A0A2N9ECS5"/>
<gene>
    <name evidence="2" type="ORF">FSB_LOCUS4709</name>
</gene>
<feature type="compositionally biased region" description="Low complexity" evidence="1">
    <location>
        <begin position="87"/>
        <end position="105"/>
    </location>
</feature>
<dbReference type="GO" id="GO:0000159">
    <property type="term" value="C:protein phosphatase type 2A complex"/>
    <property type="evidence" value="ECO:0007669"/>
    <property type="project" value="TreeGrafter"/>
</dbReference>
<feature type="region of interest" description="Disordered" evidence="1">
    <location>
        <begin position="85"/>
        <end position="117"/>
    </location>
</feature>
<dbReference type="PANTHER" id="PTHR14095">
    <property type="entry name" value="PHOSPHATASE 2A REGULATORY SUBUNIT-RELATED"/>
    <property type="match status" value="1"/>
</dbReference>
<organism evidence="2">
    <name type="scientific">Fagus sylvatica</name>
    <name type="common">Beechnut</name>
    <dbReference type="NCBI Taxonomy" id="28930"/>
    <lineage>
        <taxon>Eukaryota</taxon>
        <taxon>Viridiplantae</taxon>
        <taxon>Streptophyta</taxon>
        <taxon>Embryophyta</taxon>
        <taxon>Tracheophyta</taxon>
        <taxon>Spermatophyta</taxon>
        <taxon>Magnoliopsida</taxon>
        <taxon>eudicotyledons</taxon>
        <taxon>Gunneridae</taxon>
        <taxon>Pentapetalae</taxon>
        <taxon>rosids</taxon>
        <taxon>fabids</taxon>
        <taxon>Fagales</taxon>
        <taxon>Fagaceae</taxon>
        <taxon>Fagus</taxon>
    </lineage>
</organism>
<name>A0A2N9ECS5_FAGSY</name>
<evidence type="ECO:0000256" key="1">
    <source>
        <dbReference type="SAM" id="MobiDB-lite"/>
    </source>
</evidence>
<proteinExistence type="predicted"/>
<protein>
    <submittedName>
        <fullName evidence="2">Uncharacterized protein</fullName>
    </submittedName>
</protein>
<evidence type="ECO:0000313" key="2">
    <source>
        <dbReference type="EMBL" id="SPC76827.1"/>
    </source>
</evidence>
<dbReference type="PANTHER" id="PTHR14095:SF26">
    <property type="entry name" value="SERINE_THREONINE PROTEIN PHOSPHATASE 2A REGULATORY SUBUNIT B''ALPHA-LIKE"/>
    <property type="match status" value="1"/>
</dbReference>
<reference evidence="2" key="1">
    <citation type="submission" date="2018-02" db="EMBL/GenBank/DDBJ databases">
        <authorList>
            <person name="Cohen D.B."/>
            <person name="Kent A.D."/>
        </authorList>
    </citation>
    <scope>NUCLEOTIDE SEQUENCE</scope>
</reference>